<dbReference type="InterPro" id="IPR000962">
    <property type="entry name" value="Znf_DskA_TraR"/>
</dbReference>
<protein>
    <submittedName>
        <fullName evidence="6">Putative formylmethanofuran dehydrogenase subunit E</fullName>
    </submittedName>
</protein>
<reference evidence="6 7" key="1">
    <citation type="journal article" date="2013" name="J. Bacteriol.">
        <title>Roles of HynAB and Ech, the only two hydrogenases found in the model sulfate reducer Desulfovibrio gigas.</title>
        <authorList>
            <person name="Morais-Silva F.O."/>
            <person name="Santos C.I."/>
            <person name="Rodrigues R."/>
            <person name="Pereira I.A."/>
            <person name="Rodrigues-Pousada C."/>
        </authorList>
    </citation>
    <scope>NUCLEOTIDE SEQUENCE [LARGE SCALE GENOMIC DNA]</scope>
    <source>
        <strain evidence="7">ATCC 19364 / DSM 1382 / NCIMB 9332 / VKM B-1759</strain>
    </source>
</reference>
<keyword evidence="2" id="KW-0863">Zinc-finger</keyword>
<dbReference type="InterPro" id="IPR003814">
    <property type="entry name" value="FmdEsu_dom"/>
</dbReference>
<keyword evidence="7" id="KW-1185">Reference proteome</keyword>
<dbReference type="PANTHER" id="PTHR39418:SF1">
    <property type="entry name" value="DEHYDROGENASE"/>
    <property type="match status" value="1"/>
</dbReference>
<dbReference type="OrthoDB" id="9804309at2"/>
<organism evidence="6 7">
    <name type="scientific">Megalodesulfovibrio gigas (strain ATCC 19364 / DSM 1382 / NCIMB 9332 / VKM B-1759)</name>
    <name type="common">Desulfovibrio gigas</name>
    <dbReference type="NCBI Taxonomy" id="1121448"/>
    <lineage>
        <taxon>Bacteria</taxon>
        <taxon>Pseudomonadati</taxon>
        <taxon>Thermodesulfobacteriota</taxon>
        <taxon>Desulfovibrionia</taxon>
        <taxon>Desulfovibrionales</taxon>
        <taxon>Desulfovibrionaceae</taxon>
        <taxon>Megalodesulfovibrio</taxon>
    </lineage>
</organism>
<evidence type="ECO:0000256" key="3">
    <source>
        <dbReference type="ARBA" id="ARBA00022833"/>
    </source>
</evidence>
<name>T2G8C8_MEGG1</name>
<reference evidence="7" key="2">
    <citation type="submission" date="2013-07" db="EMBL/GenBank/DDBJ databases">
        <authorList>
            <person name="Morais-Silva F.O."/>
            <person name="Rezende A.M."/>
            <person name="Pimentel C."/>
            <person name="Resende D.M."/>
            <person name="Santos C.I."/>
            <person name="Clemente C."/>
            <person name="de Oliveira L.M."/>
            <person name="da Silva S.M."/>
            <person name="Costa D.A."/>
            <person name="Varela-Raposo A."/>
            <person name="Horacio E.C.A."/>
            <person name="Matos M."/>
            <person name="Flores O."/>
            <person name="Ruiz J.C."/>
            <person name="Rodrigues-Pousada C."/>
        </authorList>
    </citation>
    <scope>NUCLEOTIDE SEQUENCE [LARGE SCALE GENOMIC DNA]</scope>
    <source>
        <strain evidence="7">ATCC 19364 / DSM 1382 / NCIMB 9332 / VKM B-1759</strain>
    </source>
</reference>
<evidence type="ECO:0000256" key="1">
    <source>
        <dbReference type="ARBA" id="ARBA00022723"/>
    </source>
</evidence>
<keyword evidence="3" id="KW-0862">Zinc</keyword>
<dbReference type="GO" id="GO:0008270">
    <property type="term" value="F:zinc ion binding"/>
    <property type="evidence" value="ECO:0007669"/>
    <property type="project" value="UniProtKB-KW"/>
</dbReference>
<dbReference type="Pfam" id="PF01258">
    <property type="entry name" value="zf-dskA_traR"/>
    <property type="match status" value="1"/>
</dbReference>
<dbReference type="EMBL" id="CP006585">
    <property type="protein sequence ID" value="AGW12538.1"/>
    <property type="molecule type" value="Genomic_DNA"/>
</dbReference>
<sequence length="203" mass="22030">MSCSIPQELIEQCIAFHGHSCPGLSIGIRAAEYAQARLNQDGDAVLVCVTETDMCGVDAIQFLTDCTVGKGNMIHRDYGKMAFSFFDRRTGAGVRLLLRPEARQDIDAALAPRQRAIRAGQATAEDEAAAAALRAQLQDRLMTLPLEELFAVQSLEDGLPRPAAILASLVCAACGEQTMESRTRRFGGQTLCIPCFNAREQKI</sequence>
<evidence type="ECO:0000256" key="2">
    <source>
        <dbReference type="ARBA" id="ARBA00022771"/>
    </source>
</evidence>
<dbReference type="RefSeq" id="WP_021759204.1">
    <property type="nucleotide sequence ID" value="NC_022444.1"/>
</dbReference>
<accession>T2G8C8</accession>
<evidence type="ECO:0000259" key="5">
    <source>
        <dbReference type="Pfam" id="PF02663"/>
    </source>
</evidence>
<gene>
    <name evidence="6" type="ORF">DGI_0631</name>
</gene>
<proteinExistence type="predicted"/>
<dbReference type="SUPFAM" id="SSF143555">
    <property type="entry name" value="FwdE-like"/>
    <property type="match status" value="1"/>
</dbReference>
<dbReference type="InterPro" id="IPR026328">
    <property type="entry name" value="FmdE"/>
</dbReference>
<dbReference type="PIRSF" id="PIRSF006578">
    <property type="entry name" value="FwdE"/>
    <property type="match status" value="1"/>
</dbReference>
<dbReference type="PATRIC" id="fig|1121448.10.peg.634"/>
<feature type="domain" description="Formylmethanofuran dehydrogenase subunit E" evidence="5">
    <location>
        <begin position="16"/>
        <end position="150"/>
    </location>
</feature>
<dbReference type="Pfam" id="PF02663">
    <property type="entry name" value="FmdE"/>
    <property type="match status" value="1"/>
</dbReference>
<dbReference type="HOGENOM" id="CLU_087508_0_0_7"/>
<dbReference type="InterPro" id="IPR053194">
    <property type="entry name" value="tRNA_methyltr_O"/>
</dbReference>
<dbReference type="PANTHER" id="PTHR39418">
    <property type="entry name" value="DEHYDROGENASE-RELATED"/>
    <property type="match status" value="1"/>
</dbReference>
<dbReference type="Proteomes" id="UP000016587">
    <property type="component" value="Chromosome"/>
</dbReference>
<evidence type="ECO:0000313" key="6">
    <source>
        <dbReference type="EMBL" id="AGW12538.1"/>
    </source>
</evidence>
<dbReference type="Gene3D" id="3.30.1330.130">
    <property type="match status" value="1"/>
</dbReference>
<dbReference type="STRING" id="1121448.DGI_0631"/>
<feature type="domain" description="Zinc finger DksA/TraR C4-type" evidence="4">
    <location>
        <begin position="171"/>
        <end position="201"/>
    </location>
</feature>
<dbReference type="KEGG" id="dgg:DGI_0631"/>
<dbReference type="eggNOG" id="COG2191">
    <property type="taxonomic scope" value="Bacteria"/>
</dbReference>
<keyword evidence="1" id="KW-0479">Metal-binding</keyword>
<evidence type="ECO:0000259" key="4">
    <source>
        <dbReference type="Pfam" id="PF01258"/>
    </source>
</evidence>
<dbReference type="AlphaFoldDB" id="T2G8C8"/>
<evidence type="ECO:0000313" key="7">
    <source>
        <dbReference type="Proteomes" id="UP000016587"/>
    </source>
</evidence>